<proteinExistence type="predicted"/>
<sequence>MPPSVNTRKHYPASQILNFLLKKAQPSSILWSVVDYRPTWLEIKEPIGLLIKSIELDLAGSEPALGLHVTDDHKIARNSPIFLWYG</sequence>
<dbReference type="STRING" id="70996.SE18_20735"/>
<dbReference type="Proteomes" id="UP000050277">
    <property type="component" value="Unassembled WGS sequence"/>
</dbReference>
<keyword evidence="2" id="KW-1185">Reference proteome</keyword>
<dbReference type="AlphaFoldDB" id="A0A0P6YHC5"/>
<accession>A0A0P6YHC5</accession>
<evidence type="ECO:0000313" key="1">
    <source>
        <dbReference type="EMBL" id="KPL81712.1"/>
    </source>
</evidence>
<name>A0A0P6YHC5_9CHLR</name>
<dbReference type="EMBL" id="LGKP01000034">
    <property type="protein sequence ID" value="KPL81712.1"/>
    <property type="molecule type" value="Genomic_DNA"/>
</dbReference>
<reference evidence="1 2" key="1">
    <citation type="submission" date="2015-07" db="EMBL/GenBank/DDBJ databases">
        <title>Whole genome sequence of Herpetosiphon geysericola DSM 7119.</title>
        <authorList>
            <person name="Hemp J."/>
            <person name="Ward L.M."/>
            <person name="Pace L.A."/>
            <person name="Fischer W.W."/>
        </authorList>
    </citation>
    <scope>NUCLEOTIDE SEQUENCE [LARGE SCALE GENOMIC DNA]</scope>
    <source>
        <strain evidence="1 2">DSM 7119</strain>
    </source>
</reference>
<gene>
    <name evidence="1" type="ORF">SE18_20735</name>
</gene>
<organism evidence="1 2">
    <name type="scientific">Herpetosiphon geysericola</name>
    <dbReference type="NCBI Taxonomy" id="70996"/>
    <lineage>
        <taxon>Bacteria</taxon>
        <taxon>Bacillati</taxon>
        <taxon>Chloroflexota</taxon>
        <taxon>Chloroflexia</taxon>
        <taxon>Herpetosiphonales</taxon>
        <taxon>Herpetosiphonaceae</taxon>
        <taxon>Herpetosiphon</taxon>
    </lineage>
</organism>
<comment type="caution">
    <text evidence="1">The sequence shown here is derived from an EMBL/GenBank/DDBJ whole genome shotgun (WGS) entry which is preliminary data.</text>
</comment>
<protein>
    <submittedName>
        <fullName evidence="1">Uncharacterized protein</fullName>
    </submittedName>
</protein>
<evidence type="ECO:0000313" key="2">
    <source>
        <dbReference type="Proteomes" id="UP000050277"/>
    </source>
</evidence>